<proteinExistence type="predicted"/>
<keyword evidence="1" id="KW-0812">Transmembrane</keyword>
<name>A0A5E4NFB7_9HEMI</name>
<dbReference type="OrthoDB" id="5835829at2759"/>
<organism evidence="2 3">
    <name type="scientific">Cinara cedri</name>
    <dbReference type="NCBI Taxonomy" id="506608"/>
    <lineage>
        <taxon>Eukaryota</taxon>
        <taxon>Metazoa</taxon>
        <taxon>Ecdysozoa</taxon>
        <taxon>Arthropoda</taxon>
        <taxon>Hexapoda</taxon>
        <taxon>Insecta</taxon>
        <taxon>Pterygota</taxon>
        <taxon>Neoptera</taxon>
        <taxon>Paraneoptera</taxon>
        <taxon>Hemiptera</taxon>
        <taxon>Sternorrhyncha</taxon>
        <taxon>Aphidomorpha</taxon>
        <taxon>Aphidoidea</taxon>
        <taxon>Aphididae</taxon>
        <taxon>Lachninae</taxon>
        <taxon>Cinara</taxon>
    </lineage>
</organism>
<keyword evidence="1" id="KW-0472">Membrane</keyword>
<dbReference type="EMBL" id="CABPRJ010002370">
    <property type="protein sequence ID" value="VVC43585.1"/>
    <property type="molecule type" value="Genomic_DNA"/>
</dbReference>
<dbReference type="SUPFAM" id="SSF53756">
    <property type="entry name" value="UDP-Glycosyltransferase/glycogen phosphorylase"/>
    <property type="match status" value="1"/>
</dbReference>
<reference evidence="2 3" key="1">
    <citation type="submission" date="2019-08" db="EMBL/GenBank/DDBJ databases">
        <authorList>
            <person name="Alioto T."/>
            <person name="Alioto T."/>
            <person name="Gomez Garrido J."/>
        </authorList>
    </citation>
    <scope>NUCLEOTIDE SEQUENCE [LARGE SCALE GENOMIC DNA]</scope>
</reference>
<dbReference type="AlphaFoldDB" id="A0A5E4NFB7"/>
<evidence type="ECO:0000256" key="1">
    <source>
        <dbReference type="SAM" id="Phobius"/>
    </source>
</evidence>
<protein>
    <submittedName>
        <fullName evidence="2">Uncharacterized protein</fullName>
    </submittedName>
</protein>
<evidence type="ECO:0000313" key="2">
    <source>
        <dbReference type="EMBL" id="VVC43585.1"/>
    </source>
</evidence>
<keyword evidence="1" id="KW-1133">Transmembrane helix</keyword>
<accession>A0A5E4NFB7</accession>
<keyword evidence="3" id="KW-1185">Reference proteome</keyword>
<feature type="transmembrane region" description="Helical" evidence="1">
    <location>
        <begin position="12"/>
        <end position="29"/>
    </location>
</feature>
<gene>
    <name evidence="2" type="ORF">CINCED_3A003501</name>
</gene>
<sequence length="224" mass="24040">MMLVENVEKRFWAVTAVFALAVTFVLPGGKRKNIGNRDGVGGYTSDRFTAVVNTGLTDSLRSFGGRSVRIGAGLNSRFDAITIEPGMDGCQTFADLPLIYSLPWAYSFGSRSTPDGDRQNPAAVSAVFAHYGVPETFAQRFFNTLTAPRTGVSIAPHKTTTKIGDPKPYESHAPVPPSLGIANGHYIIDASRPISPNTVNVGGIHLKHPGRIPNVPIANFEKIC</sequence>
<evidence type="ECO:0000313" key="3">
    <source>
        <dbReference type="Proteomes" id="UP000325440"/>
    </source>
</evidence>
<dbReference type="Proteomes" id="UP000325440">
    <property type="component" value="Unassembled WGS sequence"/>
</dbReference>